<dbReference type="SMART" id="SM00448">
    <property type="entry name" value="REC"/>
    <property type="match status" value="1"/>
</dbReference>
<dbReference type="InterPro" id="IPR001789">
    <property type="entry name" value="Sig_transdc_resp-reg_receiver"/>
</dbReference>
<dbReference type="EMBL" id="CP019070">
    <property type="protein sequence ID" value="APW65411.1"/>
    <property type="molecule type" value="Genomic_DNA"/>
</dbReference>
<dbReference type="PANTHER" id="PTHR44591:SF3">
    <property type="entry name" value="RESPONSE REGULATORY DOMAIN-CONTAINING PROTEIN"/>
    <property type="match status" value="1"/>
</dbReference>
<proteinExistence type="predicted"/>
<gene>
    <name evidence="9" type="ORF">LPB137_05890</name>
</gene>
<evidence type="ECO:0000259" key="7">
    <source>
        <dbReference type="PROSITE" id="PS50110"/>
    </source>
</evidence>
<dbReference type="STRING" id="1850254.LPB137_05890"/>
<name>A0A1P8KLI4_9BACT</name>
<protein>
    <recommendedName>
        <fullName evidence="11">Response regulatory domain-containing protein</fullName>
    </recommendedName>
</protein>
<dbReference type="Gene3D" id="3.30.450.20">
    <property type="entry name" value="PAS domain"/>
    <property type="match status" value="1"/>
</dbReference>
<dbReference type="PANTHER" id="PTHR44591">
    <property type="entry name" value="STRESS RESPONSE REGULATOR PROTEIN 1"/>
    <property type="match status" value="1"/>
</dbReference>
<dbReference type="NCBIfam" id="TIGR00229">
    <property type="entry name" value="sensory_box"/>
    <property type="match status" value="1"/>
</dbReference>
<dbReference type="GO" id="GO:0006935">
    <property type="term" value="P:chemotaxis"/>
    <property type="evidence" value="ECO:0007669"/>
    <property type="project" value="UniProtKB-KW"/>
</dbReference>
<dbReference type="InterPro" id="IPR050595">
    <property type="entry name" value="Bact_response_regulator"/>
</dbReference>
<comment type="cofactor">
    <cofactor evidence="1">
        <name>Mg(2+)</name>
        <dbReference type="ChEBI" id="CHEBI:18420"/>
    </cofactor>
</comment>
<feature type="modified residue" description="4-aspartylphosphate" evidence="5">
    <location>
        <position position="65"/>
    </location>
</feature>
<dbReference type="Pfam" id="PF13426">
    <property type="entry name" value="PAS_9"/>
    <property type="match status" value="1"/>
</dbReference>
<dbReference type="PROSITE" id="PS50110">
    <property type="entry name" value="RESPONSE_REGULATORY"/>
    <property type="match status" value="1"/>
</dbReference>
<dbReference type="InterPro" id="IPR011006">
    <property type="entry name" value="CheY-like_superfamily"/>
</dbReference>
<evidence type="ECO:0000256" key="5">
    <source>
        <dbReference type="PROSITE-ProRule" id="PRU00169"/>
    </source>
</evidence>
<feature type="domain" description="PAS" evidence="8">
    <location>
        <begin position="142"/>
        <end position="198"/>
    </location>
</feature>
<dbReference type="CDD" id="cd00156">
    <property type="entry name" value="REC"/>
    <property type="match status" value="1"/>
</dbReference>
<dbReference type="SUPFAM" id="SSF55785">
    <property type="entry name" value="PYP-like sensor domain (PAS domain)"/>
    <property type="match status" value="1"/>
</dbReference>
<dbReference type="Pfam" id="PF00072">
    <property type="entry name" value="Response_reg"/>
    <property type="match status" value="1"/>
</dbReference>
<feature type="domain" description="Response regulatory" evidence="7">
    <location>
        <begin position="11"/>
        <end position="130"/>
    </location>
</feature>
<dbReference type="InterPro" id="IPR000014">
    <property type="entry name" value="PAS"/>
</dbReference>
<keyword evidence="3 5" id="KW-0597">Phosphoprotein</keyword>
<dbReference type="KEGG" id="alp:LPB137_05890"/>
<reference evidence="9 10" key="1">
    <citation type="submission" date="2017-01" db="EMBL/GenBank/DDBJ databases">
        <title>Genome sequencing of Arcobacter sp. LPB0137.</title>
        <authorList>
            <person name="Lee G.-W."/>
            <person name="Yi H."/>
        </authorList>
    </citation>
    <scope>NUCLEOTIDE SEQUENCE [LARGE SCALE GENOMIC DNA]</scope>
    <source>
        <strain evidence="9 10">LPB0137</strain>
    </source>
</reference>
<dbReference type="PROSITE" id="PS50112">
    <property type="entry name" value="PAS"/>
    <property type="match status" value="1"/>
</dbReference>
<dbReference type="CDD" id="cd00130">
    <property type="entry name" value="PAS"/>
    <property type="match status" value="1"/>
</dbReference>
<accession>A0A1P8KLI4</accession>
<evidence type="ECO:0008006" key="11">
    <source>
        <dbReference type="Google" id="ProtNLM"/>
    </source>
</evidence>
<keyword evidence="2" id="KW-0145">Chemotaxis</keyword>
<dbReference type="SUPFAM" id="SSF52172">
    <property type="entry name" value="CheY-like"/>
    <property type="match status" value="1"/>
</dbReference>
<evidence type="ECO:0000256" key="1">
    <source>
        <dbReference type="ARBA" id="ARBA00001946"/>
    </source>
</evidence>
<keyword evidence="10" id="KW-1185">Reference proteome</keyword>
<keyword evidence="4" id="KW-0283">Flagellar rotation</keyword>
<organism evidence="9 10">
    <name type="scientific">Poseidonibacter parvus</name>
    <dbReference type="NCBI Taxonomy" id="1850254"/>
    <lineage>
        <taxon>Bacteria</taxon>
        <taxon>Pseudomonadati</taxon>
        <taxon>Campylobacterota</taxon>
        <taxon>Epsilonproteobacteria</taxon>
        <taxon>Campylobacterales</taxon>
        <taxon>Arcobacteraceae</taxon>
        <taxon>Poseidonibacter</taxon>
    </lineage>
</organism>
<evidence type="ECO:0000256" key="6">
    <source>
        <dbReference type="SAM" id="Coils"/>
    </source>
</evidence>
<dbReference type="RefSeq" id="WP_076085685.1">
    <property type="nucleotide sequence ID" value="NZ_CP019070.1"/>
</dbReference>
<dbReference type="OrthoDB" id="5365768at2"/>
<evidence type="ECO:0000256" key="4">
    <source>
        <dbReference type="ARBA" id="ARBA00022779"/>
    </source>
</evidence>
<dbReference type="GO" id="GO:0097588">
    <property type="term" value="P:archaeal or bacterial-type flagellum-dependent cell motility"/>
    <property type="evidence" value="ECO:0007669"/>
    <property type="project" value="UniProtKB-KW"/>
</dbReference>
<dbReference type="SMART" id="SM00091">
    <property type="entry name" value="PAS"/>
    <property type="match status" value="1"/>
</dbReference>
<evidence type="ECO:0000256" key="3">
    <source>
        <dbReference type="ARBA" id="ARBA00022553"/>
    </source>
</evidence>
<feature type="coiled-coil region" evidence="6">
    <location>
        <begin position="385"/>
        <end position="412"/>
    </location>
</feature>
<dbReference type="Proteomes" id="UP000186074">
    <property type="component" value="Chromosome"/>
</dbReference>
<evidence type="ECO:0000259" key="8">
    <source>
        <dbReference type="PROSITE" id="PS50112"/>
    </source>
</evidence>
<sequence length="416" mass="48799">MINYKFLKTINILYIQNDENIKKDFLRLMDGLFNKVICVNKGKDGIEEFIKNKDETFIFDLIICDIDLPDINGIEIIKSIRNEDLEIPIILHTDNTEQEKLFEVIKYNITDYLPKNSSKKTLIDSVQKASRTRHHDKFMEDIEEDLEELINAINDVALVNKTDIEGNITFANKYFCETSGYCQEEIIGQNHSLIRAKDVNVEQVKDMTNTMKLGKVWEGKMKYISKNKEIFFAYLTIIPIRNSFNNDIKEFMWIRFISTDEEIEQSEFKKKVVQSIHSSRRINLEARAEIDTLFKQLDKCKELECIKGSLFEEKKRVSKFANQIAYYKKELKTKEDNLRIISQNAREKINSLLLKTKKTTPDTKVKSVNNVEVLCTKLNIKNKSINELTKELDNQIDIIEELELQIDHEERNLSLI</sequence>
<dbReference type="InterPro" id="IPR035965">
    <property type="entry name" value="PAS-like_dom_sf"/>
</dbReference>
<evidence type="ECO:0000256" key="2">
    <source>
        <dbReference type="ARBA" id="ARBA00022500"/>
    </source>
</evidence>
<evidence type="ECO:0000313" key="9">
    <source>
        <dbReference type="EMBL" id="APW65411.1"/>
    </source>
</evidence>
<dbReference type="GO" id="GO:0000160">
    <property type="term" value="P:phosphorelay signal transduction system"/>
    <property type="evidence" value="ECO:0007669"/>
    <property type="project" value="InterPro"/>
</dbReference>
<dbReference type="AlphaFoldDB" id="A0A1P8KLI4"/>
<keyword evidence="6" id="KW-0175">Coiled coil</keyword>
<dbReference type="Gene3D" id="3.40.50.2300">
    <property type="match status" value="1"/>
</dbReference>
<evidence type="ECO:0000313" key="10">
    <source>
        <dbReference type="Proteomes" id="UP000186074"/>
    </source>
</evidence>